<proteinExistence type="predicted"/>
<keyword evidence="1" id="KW-0812">Transmembrane</keyword>
<reference evidence="2 3" key="1">
    <citation type="submission" date="2018-08" db="EMBL/GenBank/DDBJ databases">
        <title>A genome reference for cultivated species of the human gut microbiota.</title>
        <authorList>
            <person name="Zou Y."/>
            <person name="Xue W."/>
            <person name="Luo G."/>
        </authorList>
    </citation>
    <scope>NUCLEOTIDE SEQUENCE [LARGE SCALE GENOMIC DNA]</scope>
    <source>
        <strain evidence="2 3">AM33-3BH</strain>
    </source>
</reference>
<sequence length="145" mass="16617">MLKSNKLIIFLISLPFLMVIIFYLRNGHPRYSDDSNFIRNHEAAIKSEIITQLAQEKQGIESVTLLPNTARGEYDNGGDVSGHYHIYFTAYVNNNRERTISVELFFPDASIPPFTLFPPNPYKDKGKKMSNWLMGNIEVSEETSK</sequence>
<feature type="transmembrane region" description="Helical" evidence="1">
    <location>
        <begin position="7"/>
        <end position="24"/>
    </location>
</feature>
<dbReference type="AlphaFoldDB" id="A0A414CKU0"/>
<accession>A0A414CKU0</accession>
<dbReference type="RefSeq" id="WP_118094905.1">
    <property type="nucleotide sequence ID" value="NZ_QSIO01000001.1"/>
</dbReference>
<keyword evidence="1" id="KW-1133">Transmembrane helix</keyword>
<evidence type="ECO:0000256" key="1">
    <source>
        <dbReference type="SAM" id="Phobius"/>
    </source>
</evidence>
<protein>
    <submittedName>
        <fullName evidence="2">Uncharacterized protein</fullName>
    </submittedName>
</protein>
<dbReference type="EMBL" id="QSIO01000001">
    <property type="protein sequence ID" value="RHC95573.1"/>
    <property type="molecule type" value="Genomic_DNA"/>
</dbReference>
<evidence type="ECO:0000313" key="3">
    <source>
        <dbReference type="Proteomes" id="UP000285773"/>
    </source>
</evidence>
<organism evidence="2 3">
    <name type="scientific">Streptococcus parasanguinis</name>
    <dbReference type="NCBI Taxonomy" id="1318"/>
    <lineage>
        <taxon>Bacteria</taxon>
        <taxon>Bacillati</taxon>
        <taxon>Bacillota</taxon>
        <taxon>Bacilli</taxon>
        <taxon>Lactobacillales</taxon>
        <taxon>Streptococcaceae</taxon>
        <taxon>Streptococcus</taxon>
    </lineage>
</organism>
<dbReference type="Proteomes" id="UP000285773">
    <property type="component" value="Unassembled WGS sequence"/>
</dbReference>
<name>A0A414CKU0_STRPA</name>
<comment type="caution">
    <text evidence="2">The sequence shown here is derived from an EMBL/GenBank/DDBJ whole genome shotgun (WGS) entry which is preliminary data.</text>
</comment>
<keyword evidence="1" id="KW-0472">Membrane</keyword>
<gene>
    <name evidence="2" type="ORF">DW820_00080</name>
</gene>
<evidence type="ECO:0000313" key="2">
    <source>
        <dbReference type="EMBL" id="RHC95573.1"/>
    </source>
</evidence>